<gene>
    <name evidence="1" type="ORF">RHMOL_Rhmol10G0185300</name>
</gene>
<reference evidence="1" key="1">
    <citation type="submission" date="2022-02" db="EMBL/GenBank/DDBJ databases">
        <title>Plant Genome Project.</title>
        <authorList>
            <person name="Zhang R.-G."/>
        </authorList>
    </citation>
    <scope>NUCLEOTIDE SEQUENCE</scope>
    <source>
        <strain evidence="1">AT1</strain>
    </source>
</reference>
<protein>
    <submittedName>
        <fullName evidence="1">Uncharacterized protein</fullName>
    </submittedName>
</protein>
<dbReference type="EMBL" id="CM046397">
    <property type="protein sequence ID" value="KAI8535581.1"/>
    <property type="molecule type" value="Genomic_DNA"/>
</dbReference>
<accession>A0ACC0M4U4</accession>
<name>A0ACC0M4U4_RHOML</name>
<dbReference type="Proteomes" id="UP001062846">
    <property type="component" value="Chromosome 10"/>
</dbReference>
<organism evidence="1 2">
    <name type="scientific">Rhododendron molle</name>
    <name type="common">Chinese azalea</name>
    <name type="synonym">Azalea mollis</name>
    <dbReference type="NCBI Taxonomy" id="49168"/>
    <lineage>
        <taxon>Eukaryota</taxon>
        <taxon>Viridiplantae</taxon>
        <taxon>Streptophyta</taxon>
        <taxon>Embryophyta</taxon>
        <taxon>Tracheophyta</taxon>
        <taxon>Spermatophyta</taxon>
        <taxon>Magnoliopsida</taxon>
        <taxon>eudicotyledons</taxon>
        <taxon>Gunneridae</taxon>
        <taxon>Pentapetalae</taxon>
        <taxon>asterids</taxon>
        <taxon>Ericales</taxon>
        <taxon>Ericaceae</taxon>
        <taxon>Ericoideae</taxon>
        <taxon>Rhodoreae</taxon>
        <taxon>Rhododendron</taxon>
    </lineage>
</organism>
<evidence type="ECO:0000313" key="2">
    <source>
        <dbReference type="Proteomes" id="UP001062846"/>
    </source>
</evidence>
<evidence type="ECO:0000313" key="1">
    <source>
        <dbReference type="EMBL" id="KAI8535581.1"/>
    </source>
</evidence>
<keyword evidence="2" id="KW-1185">Reference proteome</keyword>
<sequence length="89" mass="9931">MDWMIQVDKGTQFSCLISKVALAALLYHVWGERNARIFKGYGLSGQQLETNVRTDIRACVSSWRNVKPSGSNKALCALWNIPARVFGSV</sequence>
<proteinExistence type="predicted"/>
<comment type="caution">
    <text evidence="1">The sequence shown here is derived from an EMBL/GenBank/DDBJ whole genome shotgun (WGS) entry which is preliminary data.</text>
</comment>